<feature type="compositionally biased region" description="Low complexity" evidence="1">
    <location>
        <begin position="1468"/>
        <end position="1481"/>
    </location>
</feature>
<keyword evidence="3" id="KW-1185">Reference proteome</keyword>
<accession>A0A6J2USH1</accession>
<feature type="compositionally biased region" description="Low complexity" evidence="1">
    <location>
        <begin position="1273"/>
        <end position="1289"/>
    </location>
</feature>
<dbReference type="GeneID" id="115806442"/>
<proteinExistence type="predicted"/>
<dbReference type="GO" id="GO:0005929">
    <property type="term" value="C:cilium"/>
    <property type="evidence" value="ECO:0007669"/>
    <property type="project" value="UniProtKB-SubCell"/>
</dbReference>
<gene>
    <name evidence="4" type="primary">dlec1</name>
</gene>
<dbReference type="Gene3D" id="2.60.40.10">
    <property type="entry name" value="Immunoglobulins"/>
    <property type="match status" value="8"/>
</dbReference>
<dbReference type="PANTHER" id="PTHR46348:SF1">
    <property type="entry name" value="DELETED IN LUNG AND ESOPHAGEAL CANCER PROTEIN 1"/>
    <property type="match status" value="1"/>
</dbReference>
<feature type="region of interest" description="Disordered" evidence="1">
    <location>
        <begin position="1453"/>
        <end position="1482"/>
    </location>
</feature>
<feature type="compositionally biased region" description="Basic and acidic residues" evidence="1">
    <location>
        <begin position="286"/>
        <end position="299"/>
    </location>
</feature>
<dbReference type="GO" id="GO:0015631">
    <property type="term" value="F:tubulin binding"/>
    <property type="evidence" value="ECO:0007669"/>
    <property type="project" value="TreeGrafter"/>
</dbReference>
<dbReference type="GO" id="GO:0005737">
    <property type="term" value="C:cytoplasm"/>
    <property type="evidence" value="ECO:0007669"/>
    <property type="project" value="UniProtKB-SubCell"/>
</dbReference>
<dbReference type="InterPro" id="IPR059041">
    <property type="entry name" value="Ig_DLEC1_1"/>
</dbReference>
<feature type="region of interest" description="Disordered" evidence="1">
    <location>
        <begin position="1270"/>
        <end position="1302"/>
    </location>
</feature>
<dbReference type="OrthoDB" id="2115465at2759"/>
<dbReference type="InterPro" id="IPR013783">
    <property type="entry name" value="Ig-like_fold"/>
</dbReference>
<protein>
    <submittedName>
        <fullName evidence="4">Deleted in lung and esophageal cancer protein 1</fullName>
    </submittedName>
</protein>
<evidence type="ECO:0000259" key="2">
    <source>
        <dbReference type="Pfam" id="PF23277"/>
    </source>
</evidence>
<feature type="region of interest" description="Disordered" evidence="1">
    <location>
        <begin position="266"/>
        <end position="308"/>
    </location>
</feature>
<reference evidence="4" key="1">
    <citation type="submission" date="2025-08" db="UniProtKB">
        <authorList>
            <consortium name="RefSeq"/>
        </authorList>
    </citation>
    <scope>IDENTIFICATION</scope>
</reference>
<dbReference type="GO" id="GO:0008285">
    <property type="term" value="P:negative regulation of cell population proliferation"/>
    <property type="evidence" value="ECO:0007669"/>
    <property type="project" value="InterPro"/>
</dbReference>
<dbReference type="InParanoid" id="A0A6J2USH1"/>
<organism evidence="3 4">
    <name type="scientific">Chanos chanos</name>
    <name type="common">Milkfish</name>
    <name type="synonym">Mugil chanos</name>
    <dbReference type="NCBI Taxonomy" id="29144"/>
    <lineage>
        <taxon>Eukaryota</taxon>
        <taxon>Metazoa</taxon>
        <taxon>Chordata</taxon>
        <taxon>Craniata</taxon>
        <taxon>Vertebrata</taxon>
        <taxon>Euteleostomi</taxon>
        <taxon>Actinopterygii</taxon>
        <taxon>Neopterygii</taxon>
        <taxon>Teleostei</taxon>
        <taxon>Ostariophysi</taxon>
        <taxon>Gonorynchiformes</taxon>
        <taxon>Chanidae</taxon>
        <taxon>Chanos</taxon>
    </lineage>
</organism>
<dbReference type="Proteomes" id="UP000504632">
    <property type="component" value="Chromosome 3"/>
</dbReference>
<dbReference type="RefSeq" id="XP_030622999.1">
    <property type="nucleotide sequence ID" value="XM_030767139.1"/>
</dbReference>
<dbReference type="Pfam" id="PF23316">
    <property type="entry name" value="Ig_DLEC1_6th"/>
    <property type="match status" value="1"/>
</dbReference>
<feature type="region of interest" description="Disordered" evidence="1">
    <location>
        <begin position="227"/>
        <end position="248"/>
    </location>
</feature>
<dbReference type="InterPro" id="IPR033304">
    <property type="entry name" value="DLEC1"/>
</dbReference>
<sequence length="1678" mass="185258">MLNESEAATQSCFDLSVNRHRSTSEKSQDISHVLANIFKDLYTTEVIGKDTVANLTKSHRGENTYHDKYVEALKQVHSEYGRRMRDADMLENHIIQARLQAAATEDHARSRLLEEVGETYHHLALPPVTSAFLWCVDNRLLKRHNLICPQDYMTETVPHVNTPKGKTTPGFAQPTVSYNKHVCKMPQDDGYTLVTPLEQNAECRLQGSEVTLTLSSSQESDAMRFMPTKPSEVRGPRWMGEPSAEQRAEEKRAVQRLRERHDFLRNPRFLPPNAQRGGQSLIIPGKRQETGARDRRKGPVQESGPEAPVPVFLASPPVVFFTSYRAGQVYETTVELRNMTASSRHIRLIPPSTPYFSIGLGRFPGEGGIVAPGMSCQYTVRFAPDSLADYEDFIVVETQSPYPLVVPLEGHRPPPILTLPAVLDCGYCLVGGVKFIEFLCQNEGLSSGTFCIMPKRHWPASSLRSVVKSSFAEQAPFAISPSLFELHPGQATVMEVVFFPTADEFCSQDFTIVCDNCQVKDITIQGTGQLVAIELVSVSGGEDDPEFGELCDITADHFVRFESANPFSVLQKKVIIKNNAHLELPFHWQVMKPNLQALLPGEDPDPARIQHHVATDDAFSIKPSTGLLAPLEEYEFLLSYYPQELTDYHSVCQLVILDVPDLPRVCSESKQLDQVPRVSDVIVTEIECKGSTEPFRILLEPYAILIPGQVLINTTIRRDFKMWNHSKSVIRFEWERITDCYIVEVAPPTGEIEVNECFDMELVVTGGRPGQFTSTLQCHVQHNPTAIGLPIDINFKGPELTVNVAGLDLGLLRLGDEVCSTLEITNNTQLEAHWSLQELSREQSANLGQLKVEPCGGLLQPLTSCGVTVLFSALRCQHFDSVLELSVQNGTGCHLSVQADVQSPQVCLLSCELVLCDLFVGVPHKTSVTLFNQTLLPSYCTWTTLRGSQAHLCSVSFCPSSATLGPNARLEVTVSFTAHTDEELTEVAALCEVEGMNKPLVLGFFSKARRLSVSYSLPNADHSNTDGFNQRPMTLDFSEEDTVLLGKSVTRQLAITNHTAIPAPFTVEAEYFTPFTHVRSPKASQPRGLHAVQAKRVEEKAYEEFLSSVLSSGKGAAFLALPGSGTLGPFETQIVDVTAFTNMWGDYQDHLICKVGDLEPTLIPVKMSVRGCPLYFLMTGPPQPENQNQGPVLRFGAHVSGGDTVSRSVRLHNTSPYDIRVDWVTFNRDSEDRKLIDLIVTFGEPFPLKDADGNEILGGAGSSLMFLPTWGPSHTPSSENSSSSLRTQSVSDIEEEEQMEEAPARKLLAVSIRPHEGAASDYPYCITPQQIVVPAGGNSTVHVSFTPLVLSGPTSDLWCLGFALGFMSLDAEGAAGIPGKVERAQGYELRPLRMDLQASVKPPVLTVMLEEDEEALEFNAKASDLLQGDQHKETVVSRWLQLKNSTEMSMSFRLSTEPPFSVPQPPQRSRTASSGTRSGDSPLTLLQPRHCMQVKVSFHCSLSLLAYLRQASSELPPTVTLLTAETGERRLCIQQKLTIRYSNNSVQTVPLRAIVALPMLHLTCNRVDFGVCYVGQTQVKEVFLYNQGGSSSHWTAALDPEDGSDAFRITPDRGTLKPLGFPVSSSRQPLEISFTASDQREFRASVTVRGILGESSLTLQVRGEGSLDEKYIRPTVDT</sequence>
<feature type="domain" description="Deleted in lung and esophageal cancer protein 1 Ig-like" evidence="2">
    <location>
        <begin position="312"/>
        <end position="410"/>
    </location>
</feature>
<dbReference type="PANTHER" id="PTHR46348">
    <property type="entry name" value="DELETED IN LUNG AND ESOPHAGEAL CANCER PROTEIN 1"/>
    <property type="match status" value="1"/>
</dbReference>
<name>A0A6J2USH1_CHACN</name>
<evidence type="ECO:0000313" key="3">
    <source>
        <dbReference type="Proteomes" id="UP000504632"/>
    </source>
</evidence>
<dbReference type="CTD" id="9940"/>
<dbReference type="Pfam" id="PF23277">
    <property type="entry name" value="Ig_Dlec1_1"/>
    <property type="match status" value="1"/>
</dbReference>
<evidence type="ECO:0000313" key="4">
    <source>
        <dbReference type="RefSeq" id="XP_030622999.1"/>
    </source>
</evidence>
<evidence type="ECO:0000256" key="1">
    <source>
        <dbReference type="SAM" id="MobiDB-lite"/>
    </source>
</evidence>